<evidence type="ECO:0000313" key="3">
    <source>
        <dbReference type="EMBL" id="KAF2120892.1"/>
    </source>
</evidence>
<organism evidence="3 4">
    <name type="scientific">Lophiotrema nucula</name>
    <dbReference type="NCBI Taxonomy" id="690887"/>
    <lineage>
        <taxon>Eukaryota</taxon>
        <taxon>Fungi</taxon>
        <taxon>Dikarya</taxon>
        <taxon>Ascomycota</taxon>
        <taxon>Pezizomycotina</taxon>
        <taxon>Dothideomycetes</taxon>
        <taxon>Pleosporomycetidae</taxon>
        <taxon>Pleosporales</taxon>
        <taxon>Lophiotremataceae</taxon>
        <taxon>Lophiotrema</taxon>
    </lineage>
</organism>
<dbReference type="Gene3D" id="3.40.50.720">
    <property type="entry name" value="NAD(P)-binding Rossmann-like Domain"/>
    <property type="match status" value="1"/>
</dbReference>
<evidence type="ECO:0000256" key="1">
    <source>
        <dbReference type="ARBA" id="ARBA00006484"/>
    </source>
</evidence>
<evidence type="ECO:0000256" key="2">
    <source>
        <dbReference type="ARBA" id="ARBA00023002"/>
    </source>
</evidence>
<dbReference type="GO" id="GO:0016491">
    <property type="term" value="F:oxidoreductase activity"/>
    <property type="evidence" value="ECO:0007669"/>
    <property type="project" value="UniProtKB-KW"/>
</dbReference>
<dbReference type="AlphaFoldDB" id="A0A6A5ZMQ1"/>
<keyword evidence="2" id="KW-0560">Oxidoreductase</keyword>
<dbReference type="InterPro" id="IPR036291">
    <property type="entry name" value="NAD(P)-bd_dom_sf"/>
</dbReference>
<dbReference type="Proteomes" id="UP000799770">
    <property type="component" value="Unassembled WGS sequence"/>
</dbReference>
<evidence type="ECO:0000313" key="4">
    <source>
        <dbReference type="Proteomes" id="UP000799770"/>
    </source>
</evidence>
<evidence type="ECO:0008006" key="5">
    <source>
        <dbReference type="Google" id="ProtNLM"/>
    </source>
</evidence>
<sequence>MADYTTPEFTRYAGVHRDTKGPGDARPTARRIVTDNDLEGKLSGKVILITGVSAGIGVETARAMKATGAHVFGTVRDLAKGEKVLANDLEPGKLELLHLELESLVSVRSAAAEMLERSGGKLNILINNAGVMATPEGRTVDGFETQFGTNHLAHFLLFQKLKPALLASSTPEFNSRVVNVSSTGHRYSSIHFDNLNFEGEYNPQLAYGQSKLANIYMANYIDRHYGPRGLHALSCHPGGIWEGSGLQKHVSQLVEQWKVMPGVAEHIKSAAQGAATTTWAAVSKVWEGKGGKYLEDCQVSPPVKDGYSIIDMGHEKYAYDEENEEKLWEVSNELVGFKED</sequence>
<gene>
    <name evidence="3" type="ORF">BDV96DRAFT_485305</name>
</gene>
<keyword evidence="4" id="KW-1185">Reference proteome</keyword>
<proteinExistence type="inferred from homology"/>
<dbReference type="PANTHER" id="PTHR24320">
    <property type="entry name" value="RETINOL DEHYDROGENASE"/>
    <property type="match status" value="1"/>
</dbReference>
<dbReference type="PANTHER" id="PTHR24320:SF272">
    <property type="entry name" value="NAD(P)-BINDING ROSSMANN-FOLD SUPERFAMILY PROTEIN"/>
    <property type="match status" value="1"/>
</dbReference>
<dbReference type="PRINTS" id="PR00081">
    <property type="entry name" value="GDHRDH"/>
</dbReference>
<dbReference type="OrthoDB" id="191139at2759"/>
<dbReference type="EMBL" id="ML977313">
    <property type="protein sequence ID" value="KAF2120892.1"/>
    <property type="molecule type" value="Genomic_DNA"/>
</dbReference>
<accession>A0A6A5ZMQ1</accession>
<name>A0A6A5ZMQ1_9PLEO</name>
<dbReference type="InterPro" id="IPR002347">
    <property type="entry name" value="SDR_fam"/>
</dbReference>
<comment type="similarity">
    <text evidence="1">Belongs to the short-chain dehydrogenases/reductases (SDR) family.</text>
</comment>
<protein>
    <recommendedName>
        <fullName evidence="5">Short-chain dehydrogenase</fullName>
    </recommendedName>
</protein>
<dbReference type="Pfam" id="PF00106">
    <property type="entry name" value="adh_short"/>
    <property type="match status" value="1"/>
</dbReference>
<reference evidence="3" key="1">
    <citation type="journal article" date="2020" name="Stud. Mycol.">
        <title>101 Dothideomycetes genomes: a test case for predicting lifestyles and emergence of pathogens.</title>
        <authorList>
            <person name="Haridas S."/>
            <person name="Albert R."/>
            <person name="Binder M."/>
            <person name="Bloem J."/>
            <person name="Labutti K."/>
            <person name="Salamov A."/>
            <person name="Andreopoulos B."/>
            <person name="Baker S."/>
            <person name="Barry K."/>
            <person name="Bills G."/>
            <person name="Bluhm B."/>
            <person name="Cannon C."/>
            <person name="Castanera R."/>
            <person name="Culley D."/>
            <person name="Daum C."/>
            <person name="Ezra D."/>
            <person name="Gonzalez J."/>
            <person name="Henrissat B."/>
            <person name="Kuo A."/>
            <person name="Liang C."/>
            <person name="Lipzen A."/>
            <person name="Lutzoni F."/>
            <person name="Magnuson J."/>
            <person name="Mondo S."/>
            <person name="Nolan M."/>
            <person name="Ohm R."/>
            <person name="Pangilinan J."/>
            <person name="Park H.-J."/>
            <person name="Ramirez L."/>
            <person name="Alfaro M."/>
            <person name="Sun H."/>
            <person name="Tritt A."/>
            <person name="Yoshinaga Y."/>
            <person name="Zwiers L.-H."/>
            <person name="Turgeon B."/>
            <person name="Goodwin S."/>
            <person name="Spatafora J."/>
            <person name="Crous P."/>
            <person name="Grigoriev I."/>
        </authorList>
    </citation>
    <scope>NUCLEOTIDE SEQUENCE</scope>
    <source>
        <strain evidence="3">CBS 627.86</strain>
    </source>
</reference>
<dbReference type="SUPFAM" id="SSF51735">
    <property type="entry name" value="NAD(P)-binding Rossmann-fold domains"/>
    <property type="match status" value="1"/>
</dbReference>